<accession>A0A1S2NGA8</accession>
<proteinExistence type="predicted"/>
<protein>
    <submittedName>
        <fullName evidence="2">Tripartite tricarboxylate transporter TctB family protein</fullName>
    </submittedName>
</protein>
<name>A0A1S2NGA8_9BURK</name>
<dbReference type="AlphaFoldDB" id="A0A1S2NGA8"/>
<sequence length="154" mass="16409">MPAFIRHPKDFWSGIVFLFFGLSAIVIGQDYEMGTAGRMGPAYFPTALGGLLSLVGAASLLRSFFRQGEPIGRLYWKELSLVLVAVLLFGFLVRDAGLVPAAFLLILISSYAGQKFNLGKAVALAVGGALFAVGLFVKLLGLPMPIFGPWLGGN</sequence>
<dbReference type="EMBL" id="JRYB01000001">
    <property type="protein sequence ID" value="OIJ43810.1"/>
    <property type="molecule type" value="Genomic_DNA"/>
</dbReference>
<dbReference type="Proteomes" id="UP000180246">
    <property type="component" value="Unassembled WGS sequence"/>
</dbReference>
<evidence type="ECO:0000259" key="1">
    <source>
        <dbReference type="Pfam" id="PF07331"/>
    </source>
</evidence>
<feature type="domain" description="DUF1468" evidence="1">
    <location>
        <begin position="12"/>
        <end position="145"/>
    </location>
</feature>
<evidence type="ECO:0000313" key="3">
    <source>
        <dbReference type="Proteomes" id="UP000180246"/>
    </source>
</evidence>
<dbReference type="Pfam" id="PF07331">
    <property type="entry name" value="TctB"/>
    <property type="match status" value="1"/>
</dbReference>
<organism evidence="2 3">
    <name type="scientific">Massilia timonae</name>
    <dbReference type="NCBI Taxonomy" id="47229"/>
    <lineage>
        <taxon>Bacteria</taxon>
        <taxon>Pseudomonadati</taxon>
        <taxon>Pseudomonadota</taxon>
        <taxon>Betaproteobacteria</taxon>
        <taxon>Burkholderiales</taxon>
        <taxon>Oxalobacteraceae</taxon>
        <taxon>Telluria group</taxon>
        <taxon>Massilia</taxon>
    </lineage>
</organism>
<comment type="caution">
    <text evidence="2">The sequence shown here is derived from an EMBL/GenBank/DDBJ whole genome shotgun (WGS) entry which is preliminary data.</text>
</comment>
<gene>
    <name evidence="2" type="ORF">LO55_3851</name>
</gene>
<dbReference type="InterPro" id="IPR009936">
    <property type="entry name" value="DUF1468"/>
</dbReference>
<dbReference type="RefSeq" id="WP_005670636.1">
    <property type="nucleotide sequence ID" value="NZ_DALZDZ010000031.1"/>
</dbReference>
<reference evidence="2 3" key="1">
    <citation type="submission" date="2014-10" db="EMBL/GenBank/DDBJ databases">
        <authorList>
            <person name="Seo M.-J."/>
            <person name="Seok Y.J."/>
            <person name="Cha I.-T."/>
        </authorList>
    </citation>
    <scope>NUCLEOTIDE SEQUENCE [LARGE SCALE GENOMIC DNA]</scope>
    <source>
        <strain evidence="2 3">NEU</strain>
    </source>
</reference>
<evidence type="ECO:0000313" key="2">
    <source>
        <dbReference type="EMBL" id="OIJ43810.1"/>
    </source>
</evidence>